<accession>A0A0A1F8Y5</accession>
<name>A0A0A1F8Y5_9BURK</name>
<dbReference type="Proteomes" id="UP000030302">
    <property type="component" value="Chromosome"/>
</dbReference>
<evidence type="ECO:0000313" key="1">
    <source>
        <dbReference type="EMBL" id="AIY40144.1"/>
    </source>
</evidence>
<dbReference type="HOGENOM" id="CLU_3268428_0_0_4"/>
<dbReference type="KEGG" id="care:LT85_0986"/>
<sequence>MDSDGYLHASVALYVLEKAGINLMQADMFATNAAMDKVVDA</sequence>
<keyword evidence="2" id="KW-1185">Reference proteome</keyword>
<dbReference type="STRING" id="279058.LT85_0986"/>
<dbReference type="AlphaFoldDB" id="A0A0A1F8Y5"/>
<dbReference type="EMBL" id="CP009962">
    <property type="protein sequence ID" value="AIY40144.1"/>
    <property type="molecule type" value="Genomic_DNA"/>
</dbReference>
<reference evidence="2" key="1">
    <citation type="journal article" date="2014" name="Soil Biol. Biochem.">
        <title>Structure and function of bacterial communities in ageing soils: Insights from the Mendocino ecological staircase.</title>
        <authorList>
            <person name="Uroz S."/>
            <person name="Tech J.J."/>
            <person name="Sawaya N.A."/>
            <person name="Frey-Klett P."/>
            <person name="Leveau J.H.J."/>
        </authorList>
    </citation>
    <scope>NUCLEOTIDE SEQUENCE [LARGE SCALE GENOMIC DNA]</scope>
    <source>
        <strain evidence="2">Cal35</strain>
    </source>
</reference>
<protein>
    <submittedName>
        <fullName evidence="1">Uncharacterized protein</fullName>
    </submittedName>
</protein>
<gene>
    <name evidence="1" type="ORF">LT85_0986</name>
</gene>
<proteinExistence type="predicted"/>
<evidence type="ECO:0000313" key="2">
    <source>
        <dbReference type="Proteomes" id="UP000030302"/>
    </source>
</evidence>
<organism evidence="1 2">
    <name type="scientific">Collimonas arenae</name>
    <dbReference type="NCBI Taxonomy" id="279058"/>
    <lineage>
        <taxon>Bacteria</taxon>
        <taxon>Pseudomonadati</taxon>
        <taxon>Pseudomonadota</taxon>
        <taxon>Betaproteobacteria</taxon>
        <taxon>Burkholderiales</taxon>
        <taxon>Oxalobacteraceae</taxon>
        <taxon>Collimonas</taxon>
    </lineage>
</organism>